<evidence type="ECO:0000256" key="1">
    <source>
        <dbReference type="SAM" id="SignalP"/>
    </source>
</evidence>
<proteinExistence type="predicted"/>
<evidence type="ECO:0008006" key="4">
    <source>
        <dbReference type="Google" id="ProtNLM"/>
    </source>
</evidence>
<name>A0ABS2CYX9_9FLAO</name>
<feature type="chain" id="PRO_5046542990" description="LTXXQ motif family protein" evidence="1">
    <location>
        <begin position="21"/>
        <end position="120"/>
    </location>
</feature>
<comment type="caution">
    <text evidence="2">The sequence shown here is derived from an EMBL/GenBank/DDBJ whole genome shotgun (WGS) entry which is preliminary data.</text>
</comment>
<feature type="signal peptide" evidence="1">
    <location>
        <begin position="1"/>
        <end position="20"/>
    </location>
</feature>
<dbReference type="RefSeq" id="WP_187656773.1">
    <property type="nucleotide sequence ID" value="NZ_JACSOD020000499.1"/>
</dbReference>
<sequence length="120" mass="13462">MKKIITILALVFAFSLNANAQDKKVISKEEIAKKELTPEAKAKSDAYELIRFLGLEENKLGSLTSLFTKKHAVLAEEGLTSERKNELTRIIDAKLRASLTSEQMEKLDKNSELLNRLTGK</sequence>
<accession>A0ABS2CYX9</accession>
<dbReference type="Proteomes" id="UP000759529">
    <property type="component" value="Unassembled WGS sequence"/>
</dbReference>
<keyword evidence="3" id="KW-1185">Reference proteome</keyword>
<evidence type="ECO:0000313" key="3">
    <source>
        <dbReference type="Proteomes" id="UP000759529"/>
    </source>
</evidence>
<evidence type="ECO:0000313" key="2">
    <source>
        <dbReference type="EMBL" id="MBM6500180.1"/>
    </source>
</evidence>
<protein>
    <recommendedName>
        <fullName evidence="4">LTXXQ motif family protein</fullName>
    </recommendedName>
</protein>
<organism evidence="2 3">
    <name type="scientific">Flavobacterium macrobrachii</name>
    <dbReference type="NCBI Taxonomy" id="591204"/>
    <lineage>
        <taxon>Bacteria</taxon>
        <taxon>Pseudomonadati</taxon>
        <taxon>Bacteroidota</taxon>
        <taxon>Flavobacteriia</taxon>
        <taxon>Flavobacteriales</taxon>
        <taxon>Flavobacteriaceae</taxon>
        <taxon>Flavobacterium</taxon>
    </lineage>
</organism>
<gene>
    <name evidence="2" type="ORF">H9X54_012820</name>
</gene>
<dbReference type="EMBL" id="JACSOD020000499">
    <property type="protein sequence ID" value="MBM6500180.1"/>
    <property type="molecule type" value="Genomic_DNA"/>
</dbReference>
<keyword evidence="1" id="KW-0732">Signal</keyword>
<reference evidence="2 3" key="1">
    <citation type="submission" date="2021-02" db="EMBL/GenBank/DDBJ databases">
        <authorList>
            <person name="Jung H.S."/>
            <person name="Chun B.H."/>
            <person name="Jeon C.O."/>
        </authorList>
    </citation>
    <scope>NUCLEOTIDE SEQUENCE [LARGE SCALE GENOMIC DNA]</scope>
    <source>
        <strain evidence="2 3">LMG 25203</strain>
    </source>
</reference>